<dbReference type="Proteomes" id="UP000273828">
    <property type="component" value="Unassembled WGS sequence"/>
</dbReference>
<evidence type="ECO:0000313" key="1">
    <source>
        <dbReference type="EMBL" id="RQG88827.1"/>
    </source>
</evidence>
<protein>
    <submittedName>
        <fullName evidence="1">DUF1102 domain-containing protein</fullName>
    </submittedName>
</protein>
<gene>
    <name evidence="1" type="ORF">EA462_10520</name>
</gene>
<dbReference type="RefSeq" id="WP_124178518.1">
    <property type="nucleotide sequence ID" value="NZ_REFY01000004.1"/>
</dbReference>
<sequence>MHRRTLLLVAGGSATSTGIVVGSGALSREVAGVRVEVSEDPDGYLGLEPCPRSPNRRYARLDGNGHLKIDLSPSNSIRKSKTKQTGLGINGNAVTYIHDVFRICNQGTEPVTAWIEVPERIPVQTKKDKGSVKPADEDRVAFYKGSQVDRRVDSESNALTLSIGECTCIGLSISTKLLSKEDSYLDVERIIVHARQIEETTKR</sequence>
<name>A0A3N6LM48_9EURY</name>
<reference evidence="1 2" key="1">
    <citation type="submission" date="2018-10" db="EMBL/GenBank/DDBJ databases">
        <title>Natrarchaeobius chitinivorans gen. nov., sp. nov., and Natrarchaeobius haloalkaliphilus sp. nov., alkaliphilic, chitin-utilizing haloarchaea from hypersaline alkaline lakes.</title>
        <authorList>
            <person name="Sorokin D.Y."/>
            <person name="Elcheninov A.G."/>
            <person name="Kostrikina N.A."/>
            <person name="Bale N.J."/>
            <person name="Sinninghe Damste J.S."/>
            <person name="Khijniak T.V."/>
            <person name="Kublanov I.V."/>
            <person name="Toshchakov S.V."/>
        </authorList>
    </citation>
    <scope>NUCLEOTIDE SEQUENCE [LARGE SCALE GENOMIC DNA]</scope>
    <source>
        <strain evidence="1 2">AArcht-Sl</strain>
    </source>
</reference>
<organism evidence="1 2">
    <name type="scientific">Natrarchaeobius halalkaliphilus</name>
    <dbReference type="NCBI Taxonomy" id="1679091"/>
    <lineage>
        <taxon>Archaea</taxon>
        <taxon>Methanobacteriati</taxon>
        <taxon>Methanobacteriota</taxon>
        <taxon>Stenosarchaea group</taxon>
        <taxon>Halobacteria</taxon>
        <taxon>Halobacteriales</taxon>
        <taxon>Natrialbaceae</taxon>
        <taxon>Natrarchaeobius</taxon>
    </lineage>
</organism>
<accession>A0A3N6LM48</accession>
<dbReference type="OrthoDB" id="203212at2157"/>
<evidence type="ECO:0000313" key="2">
    <source>
        <dbReference type="Proteomes" id="UP000273828"/>
    </source>
</evidence>
<dbReference type="EMBL" id="REFY01000004">
    <property type="protein sequence ID" value="RQG88827.1"/>
    <property type="molecule type" value="Genomic_DNA"/>
</dbReference>
<keyword evidence="2" id="KW-1185">Reference proteome</keyword>
<proteinExistence type="predicted"/>
<comment type="caution">
    <text evidence="1">The sequence shown here is derived from an EMBL/GenBank/DDBJ whole genome shotgun (WGS) entry which is preliminary data.</text>
</comment>
<dbReference type="AlphaFoldDB" id="A0A3N6LM48"/>